<feature type="transmembrane region" description="Helical" evidence="1">
    <location>
        <begin position="69"/>
        <end position="88"/>
    </location>
</feature>
<name>A0ABX9DDA9_9RHOB</name>
<comment type="caution">
    <text evidence="2">The sequence shown here is derived from an EMBL/GenBank/DDBJ whole genome shotgun (WGS) entry which is preliminary data.</text>
</comment>
<keyword evidence="1" id="KW-1133">Transmembrane helix</keyword>
<organism evidence="2 3">
    <name type="scientific">Rhodovulum viride</name>
    <dbReference type="NCBI Taxonomy" id="1231134"/>
    <lineage>
        <taxon>Bacteria</taxon>
        <taxon>Pseudomonadati</taxon>
        <taxon>Pseudomonadota</taxon>
        <taxon>Alphaproteobacteria</taxon>
        <taxon>Rhodobacterales</taxon>
        <taxon>Paracoccaceae</taxon>
        <taxon>Rhodovulum</taxon>
    </lineage>
</organism>
<protein>
    <recommendedName>
        <fullName evidence="4">RDD family protein</fullName>
    </recommendedName>
</protein>
<dbReference type="RefSeq" id="WP_112317543.1">
    <property type="nucleotide sequence ID" value="NZ_MUAV01000076.1"/>
</dbReference>
<dbReference type="Proteomes" id="UP000248659">
    <property type="component" value="Unassembled WGS sequence"/>
</dbReference>
<proteinExistence type="predicted"/>
<evidence type="ECO:0008006" key="4">
    <source>
        <dbReference type="Google" id="ProtNLM"/>
    </source>
</evidence>
<keyword evidence="1" id="KW-0812">Transmembrane</keyword>
<sequence>MRDFNEQFVFRRVVCELVDVFAWAVVLGGAALAFVGFKDGGFYGQLLGWLYGGMNELAQLGYVEAEPSISARLFGAVPGGIVMGFGLFTMMMAHQAKSTLDIAAVARGMFESARLKESMTKVGRDEASVGRASDRASGV</sequence>
<keyword evidence="1" id="KW-0472">Membrane</keyword>
<reference evidence="2 3" key="1">
    <citation type="submission" date="2017-01" db="EMBL/GenBank/DDBJ databases">
        <title>Genome sequence of Rhodovulum viride JA756.</title>
        <authorList>
            <person name="Lakshmi K.V."/>
            <person name="Tushar L.D."/>
            <person name="Sasikala C."/>
            <person name="Venkataramana C."/>
        </authorList>
    </citation>
    <scope>NUCLEOTIDE SEQUENCE [LARGE SCALE GENOMIC DNA]</scope>
    <source>
        <strain evidence="2 3">JA756</strain>
    </source>
</reference>
<gene>
    <name evidence="2" type="ORF">BYZ73_20905</name>
</gene>
<evidence type="ECO:0000256" key="1">
    <source>
        <dbReference type="SAM" id="Phobius"/>
    </source>
</evidence>
<feature type="transmembrane region" description="Helical" evidence="1">
    <location>
        <begin position="20"/>
        <end position="37"/>
    </location>
</feature>
<evidence type="ECO:0000313" key="3">
    <source>
        <dbReference type="Proteomes" id="UP000248659"/>
    </source>
</evidence>
<keyword evidence="3" id="KW-1185">Reference proteome</keyword>
<evidence type="ECO:0000313" key="2">
    <source>
        <dbReference type="EMBL" id="RAP39367.1"/>
    </source>
</evidence>
<accession>A0ABX9DDA9</accession>
<dbReference type="EMBL" id="MUAV01000076">
    <property type="protein sequence ID" value="RAP39367.1"/>
    <property type="molecule type" value="Genomic_DNA"/>
</dbReference>